<dbReference type="Proteomes" id="UP000179099">
    <property type="component" value="Unassembled WGS sequence"/>
</dbReference>
<proteinExistence type="predicted"/>
<dbReference type="Gene3D" id="3.90.550.10">
    <property type="entry name" value="Spore Coat Polysaccharide Biosynthesis Protein SpsA, Chain A"/>
    <property type="match status" value="1"/>
</dbReference>
<evidence type="ECO:0000313" key="2">
    <source>
        <dbReference type="EMBL" id="OGZ33929.1"/>
    </source>
</evidence>
<dbReference type="PANTHER" id="PTHR10859">
    <property type="entry name" value="GLYCOSYL TRANSFERASE"/>
    <property type="match status" value="1"/>
</dbReference>
<protein>
    <recommendedName>
        <fullName evidence="1">Glycosyltransferase 2-like domain-containing protein</fullName>
    </recommendedName>
</protein>
<comment type="caution">
    <text evidence="2">The sequence shown here is derived from an EMBL/GenBank/DDBJ whole genome shotgun (WGS) entry which is preliminary data.</text>
</comment>
<dbReference type="AlphaFoldDB" id="A0A1G2F795"/>
<name>A0A1G2F795_9BACT</name>
<dbReference type="STRING" id="1801992.A2Y98_00435"/>
<reference evidence="2 3" key="1">
    <citation type="journal article" date="2016" name="Nat. Commun.">
        <title>Thousands of microbial genomes shed light on interconnected biogeochemical processes in an aquifer system.</title>
        <authorList>
            <person name="Anantharaman K."/>
            <person name="Brown C.T."/>
            <person name="Hug L.A."/>
            <person name="Sharon I."/>
            <person name="Castelle C.J."/>
            <person name="Probst A.J."/>
            <person name="Thomas B.C."/>
            <person name="Singh A."/>
            <person name="Wilkins M.J."/>
            <person name="Karaoz U."/>
            <person name="Brodie E.L."/>
            <person name="Williams K.H."/>
            <person name="Hubbard S.S."/>
            <person name="Banfield J.F."/>
        </authorList>
    </citation>
    <scope>NUCLEOTIDE SEQUENCE [LARGE SCALE GENOMIC DNA]</scope>
</reference>
<dbReference type="EMBL" id="MHMW01000021">
    <property type="protein sequence ID" value="OGZ33929.1"/>
    <property type="molecule type" value="Genomic_DNA"/>
</dbReference>
<feature type="domain" description="Glycosyltransferase 2-like" evidence="1">
    <location>
        <begin position="11"/>
        <end position="164"/>
    </location>
</feature>
<dbReference type="Pfam" id="PF00535">
    <property type="entry name" value="Glycos_transf_2"/>
    <property type="match status" value="1"/>
</dbReference>
<dbReference type="PANTHER" id="PTHR10859:SF91">
    <property type="entry name" value="DOLICHYL-PHOSPHATE BETA-GLUCOSYLTRANSFERASE"/>
    <property type="match status" value="1"/>
</dbReference>
<dbReference type="InterPro" id="IPR029044">
    <property type="entry name" value="Nucleotide-diphossugar_trans"/>
</dbReference>
<sequence length="239" mass="27513">MDKIGPIDYVIIIPLYNDAKILRNSVDLLLGVFDSWDKKSWRIILADNCSSDATETIGREIAQRSNGRISYFYVPQAGKGNALRETIKKINSKFYLYVDSDIPLPPEGIINFFNPLEDGEADLIVGKRIGGRRPWHRRLLTICLAKILYIFFGLKVRDALSGIKAMNKKASDIMIERCRENGFFIDGELLTQTKRAGLRIKEVPMQWIEQRYNERKSSVKMVSVSVKALWTLMKIFYRD</sequence>
<organism evidence="2 3">
    <name type="scientific">Candidatus Portnoybacteria bacterium RBG_19FT_COMBO_36_7</name>
    <dbReference type="NCBI Taxonomy" id="1801992"/>
    <lineage>
        <taxon>Bacteria</taxon>
        <taxon>Candidatus Portnoyibacteriota</taxon>
    </lineage>
</organism>
<evidence type="ECO:0000259" key="1">
    <source>
        <dbReference type="Pfam" id="PF00535"/>
    </source>
</evidence>
<accession>A0A1G2F795</accession>
<evidence type="ECO:0000313" key="3">
    <source>
        <dbReference type="Proteomes" id="UP000179099"/>
    </source>
</evidence>
<dbReference type="GO" id="GO:0006487">
    <property type="term" value="P:protein N-linked glycosylation"/>
    <property type="evidence" value="ECO:0007669"/>
    <property type="project" value="TreeGrafter"/>
</dbReference>
<dbReference type="SUPFAM" id="SSF53448">
    <property type="entry name" value="Nucleotide-diphospho-sugar transferases"/>
    <property type="match status" value="1"/>
</dbReference>
<gene>
    <name evidence="2" type="ORF">A2Y98_00435</name>
</gene>
<dbReference type="InterPro" id="IPR001173">
    <property type="entry name" value="Glyco_trans_2-like"/>
</dbReference>